<accession>A0A2H3AIJ6</accession>
<keyword evidence="1" id="KW-0175">Coiled coil</keyword>
<gene>
    <name evidence="3" type="ORF">ARMSODRAFT_1028039</name>
</gene>
<evidence type="ECO:0000256" key="1">
    <source>
        <dbReference type="SAM" id="Coils"/>
    </source>
</evidence>
<proteinExistence type="predicted"/>
<sequence>MEWLNPLAGKTSRDPANPYTLEEVMASGLDMLQDTTTFSMRELHGNRMGSRNDSSTSGSAVKQEDVGGILASMKDIFEQQVQQAQQEQQHISALEKAFIEQQKTIMNFLQQQQQQIQAQQYNQYNTCPTSSGFGSVPKQMNAGRDNIKAAGKEGPEKKKDFKRGYTPYPSDSKEPTYKIRAPIQEQGNRAEVMERVMNMEVPITVGELVLLLKLRDDVKSKLALKQIAFGKKGKSRKQQFRYFFEEKPDEDEEETEGEETEQVFPFNRVEVEDIEGLPGGAIHISKLPFVGSFMVSTEMRNGVPAGSLVWHNLFLQYVNKAAECGEEPKAVYMAKDSQALCFVFLLVNRVKKLESLYDTGSQIVSMSEHIADRLELIYDPNIVINMQSANKQVEKSLGIAKNVPFLFGDIIVYLQVHIIWDPAYDILLERPFNILTVSTMFNNTEGG</sequence>
<name>A0A2H3AIJ6_9AGAR</name>
<dbReference type="Gene3D" id="2.40.70.10">
    <property type="entry name" value="Acid Proteases"/>
    <property type="match status" value="1"/>
</dbReference>
<evidence type="ECO:0000313" key="3">
    <source>
        <dbReference type="EMBL" id="PBK58711.1"/>
    </source>
</evidence>
<dbReference type="STRING" id="1076256.A0A2H3AIJ6"/>
<dbReference type="EMBL" id="KZ293527">
    <property type="protein sequence ID" value="PBK58711.1"/>
    <property type="molecule type" value="Genomic_DNA"/>
</dbReference>
<feature type="coiled-coil region" evidence="1">
    <location>
        <begin position="77"/>
        <end position="119"/>
    </location>
</feature>
<evidence type="ECO:0000313" key="4">
    <source>
        <dbReference type="Proteomes" id="UP000218334"/>
    </source>
</evidence>
<reference evidence="4" key="1">
    <citation type="journal article" date="2017" name="Nat. Ecol. Evol.">
        <title>Genome expansion and lineage-specific genetic innovations in the forest pathogenic fungi Armillaria.</title>
        <authorList>
            <person name="Sipos G."/>
            <person name="Prasanna A.N."/>
            <person name="Walter M.C."/>
            <person name="O'Connor E."/>
            <person name="Balint B."/>
            <person name="Krizsan K."/>
            <person name="Kiss B."/>
            <person name="Hess J."/>
            <person name="Varga T."/>
            <person name="Slot J."/>
            <person name="Riley R."/>
            <person name="Boka B."/>
            <person name="Rigling D."/>
            <person name="Barry K."/>
            <person name="Lee J."/>
            <person name="Mihaltcheva S."/>
            <person name="LaButti K."/>
            <person name="Lipzen A."/>
            <person name="Waldron R."/>
            <person name="Moloney N.M."/>
            <person name="Sperisen C."/>
            <person name="Kredics L."/>
            <person name="Vagvoelgyi C."/>
            <person name="Patrignani A."/>
            <person name="Fitzpatrick D."/>
            <person name="Nagy I."/>
            <person name="Doyle S."/>
            <person name="Anderson J.B."/>
            <person name="Grigoriev I.V."/>
            <person name="Gueldener U."/>
            <person name="Muensterkoetter M."/>
            <person name="Nagy L.G."/>
        </authorList>
    </citation>
    <scope>NUCLEOTIDE SEQUENCE [LARGE SCALE GENOMIC DNA]</scope>
    <source>
        <strain evidence="4">28-4</strain>
    </source>
</reference>
<keyword evidence="4" id="KW-1185">Reference proteome</keyword>
<protein>
    <submittedName>
        <fullName evidence="3">Uncharacterized protein</fullName>
    </submittedName>
</protein>
<dbReference type="InterPro" id="IPR021109">
    <property type="entry name" value="Peptidase_aspartic_dom_sf"/>
</dbReference>
<feature type="region of interest" description="Disordered" evidence="2">
    <location>
        <begin position="148"/>
        <end position="175"/>
    </location>
</feature>
<organism evidence="3 4">
    <name type="scientific">Armillaria solidipes</name>
    <dbReference type="NCBI Taxonomy" id="1076256"/>
    <lineage>
        <taxon>Eukaryota</taxon>
        <taxon>Fungi</taxon>
        <taxon>Dikarya</taxon>
        <taxon>Basidiomycota</taxon>
        <taxon>Agaricomycotina</taxon>
        <taxon>Agaricomycetes</taxon>
        <taxon>Agaricomycetidae</taxon>
        <taxon>Agaricales</taxon>
        <taxon>Marasmiineae</taxon>
        <taxon>Physalacriaceae</taxon>
        <taxon>Armillaria</taxon>
    </lineage>
</organism>
<evidence type="ECO:0000256" key="2">
    <source>
        <dbReference type="SAM" id="MobiDB-lite"/>
    </source>
</evidence>
<dbReference type="CDD" id="cd00303">
    <property type="entry name" value="retropepsin_like"/>
    <property type="match status" value="1"/>
</dbReference>
<feature type="compositionally biased region" description="Basic and acidic residues" evidence="2">
    <location>
        <begin position="148"/>
        <end position="163"/>
    </location>
</feature>
<dbReference type="AlphaFoldDB" id="A0A2H3AIJ6"/>
<dbReference type="Proteomes" id="UP000218334">
    <property type="component" value="Unassembled WGS sequence"/>
</dbReference>